<dbReference type="SMART" id="SM00267">
    <property type="entry name" value="GGDEF"/>
    <property type="match status" value="1"/>
</dbReference>
<dbReference type="SUPFAM" id="SSF55073">
    <property type="entry name" value="Nucleotide cyclase"/>
    <property type="match status" value="1"/>
</dbReference>
<keyword evidence="4" id="KW-0548">Nucleotidyltransferase</keyword>
<dbReference type="GO" id="GO:0052621">
    <property type="term" value="F:diguanylate cyclase activity"/>
    <property type="evidence" value="ECO:0007669"/>
    <property type="project" value="UniProtKB-EC"/>
</dbReference>
<feature type="transmembrane region" description="Helical" evidence="2">
    <location>
        <begin position="143"/>
        <end position="168"/>
    </location>
</feature>
<dbReference type="Pfam" id="PF00990">
    <property type="entry name" value="GGDEF"/>
    <property type="match status" value="1"/>
</dbReference>
<keyword evidence="5" id="KW-1185">Reference proteome</keyword>
<evidence type="ECO:0000259" key="3">
    <source>
        <dbReference type="PROSITE" id="PS50887"/>
    </source>
</evidence>
<dbReference type="InterPro" id="IPR000160">
    <property type="entry name" value="GGDEF_dom"/>
</dbReference>
<feature type="transmembrane region" description="Helical" evidence="2">
    <location>
        <begin position="65"/>
        <end position="82"/>
    </location>
</feature>
<dbReference type="InterPro" id="IPR029787">
    <property type="entry name" value="Nucleotide_cyclase"/>
</dbReference>
<dbReference type="PANTHER" id="PTHR45138">
    <property type="entry name" value="REGULATORY COMPONENTS OF SENSORY TRANSDUCTION SYSTEM"/>
    <property type="match status" value="1"/>
</dbReference>
<feature type="transmembrane region" description="Helical" evidence="2">
    <location>
        <begin position="6"/>
        <end position="30"/>
    </location>
</feature>
<accession>A0ABT8DT61</accession>
<keyword evidence="2" id="KW-0472">Membrane</keyword>
<organism evidence="4 5">
    <name type="scientific">Roseateles violae</name>
    <dbReference type="NCBI Taxonomy" id="3058042"/>
    <lineage>
        <taxon>Bacteria</taxon>
        <taxon>Pseudomonadati</taxon>
        <taxon>Pseudomonadota</taxon>
        <taxon>Betaproteobacteria</taxon>
        <taxon>Burkholderiales</taxon>
        <taxon>Sphaerotilaceae</taxon>
        <taxon>Roseateles</taxon>
    </lineage>
</organism>
<dbReference type="EMBL" id="JAUHHC010000001">
    <property type="protein sequence ID" value="MDN3919351.1"/>
    <property type="molecule type" value="Genomic_DNA"/>
</dbReference>
<evidence type="ECO:0000256" key="2">
    <source>
        <dbReference type="SAM" id="Phobius"/>
    </source>
</evidence>
<keyword evidence="4" id="KW-0808">Transferase</keyword>
<evidence type="ECO:0000256" key="1">
    <source>
        <dbReference type="ARBA" id="ARBA00012528"/>
    </source>
</evidence>
<sequence>MNALDAPTLLIANAIFNGFASFCWVLLAGLFRIAPRASWLMAGAHLCCMAAALRCEDCAPLPIEGFADLAALATVALLALALRRMLRLRQHWLDIALIGGAGALAVLWPLPGRSAPLIATSACMSLLALRATRDVVSGAGPGLARPVTVLIALPHLLLGLATGARAAVLLFAPQWTGLFQVDGAASGLLAGLWLALSGAIAISLMALLLWRLIARIQHLSHHDSMTGSLNRRAFDAELRKLQALRRRGHEHAIVLIDIDHFKRINDRLGHAAGDAALIHAVKVLRGCLRDLDLLGRLGGEEFCALLPHTPLAPAAQVAERMRAALEQRPLAWRGSETIALTASFGVAPAQGDDPLGTAGLALADRLVYRAKAEGRNRVCVADAAPVPAAAAPSFSASSSSARPAV</sequence>
<reference evidence="4 5" key="1">
    <citation type="submission" date="2023-06" db="EMBL/GenBank/DDBJ databases">
        <title>Pelomonas sp. PFR6 16S ribosomal RNA gene Genome sequencing and assembly.</title>
        <authorList>
            <person name="Woo H."/>
        </authorList>
    </citation>
    <scope>NUCLEOTIDE SEQUENCE [LARGE SCALE GENOMIC DNA]</scope>
    <source>
        <strain evidence="4 5">PFR6</strain>
    </source>
</reference>
<comment type="caution">
    <text evidence="4">The sequence shown here is derived from an EMBL/GenBank/DDBJ whole genome shotgun (WGS) entry which is preliminary data.</text>
</comment>
<evidence type="ECO:0000313" key="5">
    <source>
        <dbReference type="Proteomes" id="UP001228044"/>
    </source>
</evidence>
<dbReference type="CDD" id="cd01949">
    <property type="entry name" value="GGDEF"/>
    <property type="match status" value="1"/>
</dbReference>
<feature type="transmembrane region" description="Helical" evidence="2">
    <location>
        <begin position="91"/>
        <end position="108"/>
    </location>
</feature>
<dbReference type="NCBIfam" id="TIGR00254">
    <property type="entry name" value="GGDEF"/>
    <property type="match status" value="1"/>
</dbReference>
<name>A0ABT8DT61_9BURK</name>
<dbReference type="PANTHER" id="PTHR45138:SF24">
    <property type="entry name" value="DIGUANYLATE CYCLASE DGCC-RELATED"/>
    <property type="match status" value="1"/>
</dbReference>
<dbReference type="RefSeq" id="WP_290357655.1">
    <property type="nucleotide sequence ID" value="NZ_JAUHHC010000001.1"/>
</dbReference>
<dbReference type="InterPro" id="IPR050469">
    <property type="entry name" value="Diguanylate_Cyclase"/>
</dbReference>
<gene>
    <name evidence="4" type="ORF">QWJ38_03550</name>
</gene>
<dbReference type="Gene3D" id="3.30.70.270">
    <property type="match status" value="1"/>
</dbReference>
<feature type="transmembrane region" description="Helical" evidence="2">
    <location>
        <begin position="188"/>
        <end position="210"/>
    </location>
</feature>
<dbReference type="Proteomes" id="UP001228044">
    <property type="component" value="Unassembled WGS sequence"/>
</dbReference>
<dbReference type="PROSITE" id="PS50887">
    <property type="entry name" value="GGDEF"/>
    <property type="match status" value="1"/>
</dbReference>
<dbReference type="InterPro" id="IPR043128">
    <property type="entry name" value="Rev_trsase/Diguanyl_cyclase"/>
</dbReference>
<proteinExistence type="predicted"/>
<keyword evidence="2" id="KW-1133">Transmembrane helix</keyword>
<feature type="domain" description="GGDEF" evidence="3">
    <location>
        <begin position="249"/>
        <end position="383"/>
    </location>
</feature>
<evidence type="ECO:0000313" key="4">
    <source>
        <dbReference type="EMBL" id="MDN3919351.1"/>
    </source>
</evidence>
<dbReference type="EC" id="2.7.7.65" evidence="1"/>
<protein>
    <recommendedName>
        <fullName evidence="1">diguanylate cyclase</fullName>
        <ecNumber evidence="1">2.7.7.65</ecNumber>
    </recommendedName>
</protein>
<keyword evidence="2" id="KW-0812">Transmembrane</keyword>